<dbReference type="InterPro" id="IPR050330">
    <property type="entry name" value="Bact_OuterMem_StrucFunc"/>
</dbReference>
<dbReference type="PANTHER" id="PTHR30329:SF21">
    <property type="entry name" value="LIPOPROTEIN YIAD-RELATED"/>
    <property type="match status" value="1"/>
</dbReference>
<dbReference type="AlphaFoldDB" id="A0A7W3QIK5"/>
<evidence type="ECO:0000313" key="8">
    <source>
        <dbReference type="Proteomes" id="UP000572680"/>
    </source>
</evidence>
<protein>
    <submittedName>
        <fullName evidence="7">Outer membrane protein OmpA-like peptidoglycan-associated protein</fullName>
    </submittedName>
</protein>
<feature type="region of interest" description="Disordered" evidence="5">
    <location>
        <begin position="199"/>
        <end position="226"/>
    </location>
</feature>
<keyword evidence="2 4" id="KW-0472">Membrane</keyword>
<organism evidence="7 8">
    <name type="scientific">Actinomadura namibiensis</name>
    <dbReference type="NCBI Taxonomy" id="182080"/>
    <lineage>
        <taxon>Bacteria</taxon>
        <taxon>Bacillati</taxon>
        <taxon>Actinomycetota</taxon>
        <taxon>Actinomycetes</taxon>
        <taxon>Streptosporangiales</taxon>
        <taxon>Thermomonosporaceae</taxon>
        <taxon>Actinomadura</taxon>
    </lineage>
</organism>
<dbReference type="InterPro" id="IPR006664">
    <property type="entry name" value="OMP_bac"/>
</dbReference>
<name>A0A7W3QIK5_ACTNM</name>
<dbReference type="RefSeq" id="WP_182841172.1">
    <property type="nucleotide sequence ID" value="NZ_BAAALP010000030.1"/>
</dbReference>
<dbReference type="InterPro" id="IPR036737">
    <property type="entry name" value="OmpA-like_sf"/>
</dbReference>
<dbReference type="Gene3D" id="3.30.1330.60">
    <property type="entry name" value="OmpA-like domain"/>
    <property type="match status" value="1"/>
</dbReference>
<accession>A0A7W3QIK5</accession>
<feature type="domain" description="OmpA-like" evidence="6">
    <location>
        <begin position="160"/>
        <end position="278"/>
    </location>
</feature>
<evidence type="ECO:0000256" key="3">
    <source>
        <dbReference type="ARBA" id="ARBA00023237"/>
    </source>
</evidence>
<comment type="caution">
    <text evidence="7">The sequence shown here is derived from an EMBL/GenBank/DDBJ whole genome shotgun (WGS) entry which is preliminary data.</text>
</comment>
<dbReference type="Proteomes" id="UP000572680">
    <property type="component" value="Unassembled WGS sequence"/>
</dbReference>
<evidence type="ECO:0000256" key="2">
    <source>
        <dbReference type="ARBA" id="ARBA00023136"/>
    </source>
</evidence>
<comment type="subcellular location">
    <subcellularLocation>
        <location evidence="1">Cell outer membrane</location>
    </subcellularLocation>
</comment>
<dbReference type="Pfam" id="PF00691">
    <property type="entry name" value="OmpA"/>
    <property type="match status" value="1"/>
</dbReference>
<feature type="compositionally biased region" description="Polar residues" evidence="5">
    <location>
        <begin position="257"/>
        <end position="270"/>
    </location>
</feature>
<sequence length="440" mass="46955">MALDRVTPTVVVARWRLHNTTAAEYKVDTMLKAPALDNLLDQNAASALSLVDSVNGNRHFPLSDPYAGCLCTRGAMPIAPGGTLDVVAAFPAPPAQVTTMDVVFPTAPVFLDVPLGSRPAEMLPVTATAKADVNAPTWKSRIRPLVNTVDDPVKSQDDDGKQLSVRLSSDVVFAVNKADLNDKAQAVLKEVAAKIDQSPGSTVKIDGHTDNSGTDAINQPLSQRRADSVKAALEKLVTRTGVTYQTQGHGSGKPIATNDNAAGRQTNRRVTISFDRPKPPAPATPSPGAAPAASGRPLGTAPVGAPPVAHENSWPAKGQVRIDELKRDADGYVSLVWTVRNDDPAKKMNIWTAFEDYRGTYLKSSTEGVVLSTPAARYRLVRDTDRLAVGPLMVGMPLGDYEVVKDEEYTLWGMFKVPAEVTSLTVEVPGFKPITNLPIG</sequence>
<dbReference type="InterPro" id="IPR006665">
    <property type="entry name" value="OmpA-like"/>
</dbReference>
<evidence type="ECO:0000256" key="1">
    <source>
        <dbReference type="ARBA" id="ARBA00004442"/>
    </source>
</evidence>
<dbReference type="PRINTS" id="PR01021">
    <property type="entry name" value="OMPADOMAIN"/>
</dbReference>
<reference evidence="7 8" key="1">
    <citation type="submission" date="2020-08" db="EMBL/GenBank/DDBJ databases">
        <title>Genomic Encyclopedia of Type Strains, Phase IV (KMG-IV): sequencing the most valuable type-strain genomes for metagenomic binning, comparative biology and taxonomic classification.</title>
        <authorList>
            <person name="Goeker M."/>
        </authorList>
    </citation>
    <scope>NUCLEOTIDE SEQUENCE [LARGE SCALE GENOMIC DNA]</scope>
    <source>
        <strain evidence="7 8">DSM 44197</strain>
    </source>
</reference>
<dbReference type="EMBL" id="JACJIA010000001">
    <property type="protein sequence ID" value="MBA8948554.1"/>
    <property type="molecule type" value="Genomic_DNA"/>
</dbReference>
<evidence type="ECO:0000256" key="4">
    <source>
        <dbReference type="PROSITE-ProRule" id="PRU00473"/>
    </source>
</evidence>
<keyword evidence="3" id="KW-0998">Cell outer membrane</keyword>
<feature type="compositionally biased region" description="Low complexity" evidence="5">
    <location>
        <begin position="286"/>
        <end position="297"/>
    </location>
</feature>
<evidence type="ECO:0000259" key="6">
    <source>
        <dbReference type="PROSITE" id="PS51123"/>
    </source>
</evidence>
<dbReference type="CDD" id="cd07185">
    <property type="entry name" value="OmpA_C-like"/>
    <property type="match status" value="1"/>
</dbReference>
<proteinExistence type="predicted"/>
<dbReference type="PANTHER" id="PTHR30329">
    <property type="entry name" value="STATOR ELEMENT OF FLAGELLAR MOTOR COMPLEX"/>
    <property type="match status" value="1"/>
</dbReference>
<evidence type="ECO:0000256" key="5">
    <source>
        <dbReference type="SAM" id="MobiDB-lite"/>
    </source>
</evidence>
<keyword evidence="8" id="KW-1185">Reference proteome</keyword>
<dbReference type="SUPFAM" id="SSF103088">
    <property type="entry name" value="OmpA-like"/>
    <property type="match status" value="1"/>
</dbReference>
<gene>
    <name evidence="7" type="ORF">HNR61_000152</name>
</gene>
<dbReference type="GO" id="GO:0009279">
    <property type="term" value="C:cell outer membrane"/>
    <property type="evidence" value="ECO:0007669"/>
    <property type="project" value="UniProtKB-SubCell"/>
</dbReference>
<evidence type="ECO:0000313" key="7">
    <source>
        <dbReference type="EMBL" id="MBA8948554.1"/>
    </source>
</evidence>
<feature type="region of interest" description="Disordered" evidence="5">
    <location>
        <begin position="243"/>
        <end position="315"/>
    </location>
</feature>
<feature type="compositionally biased region" description="Polar residues" evidence="5">
    <location>
        <begin position="210"/>
        <end position="222"/>
    </location>
</feature>
<dbReference type="PROSITE" id="PS51123">
    <property type="entry name" value="OMPA_2"/>
    <property type="match status" value="1"/>
</dbReference>